<sequence length="367" mass="41102">MVGTCVRGEAILYRLFDVGYEIRLDQAFDLLGSSAPERPKPVRGEARAIQIKNPPVSVQLGLESVTIGERVQRVEVSARVFDFGVVSLRARLPVPDHLSWEDFVSFGVAAGTSGAWGLFEGCRNRLLDRIRPAIDRFDVSAVSEEYIVYRLHHVEDASGKPLEPDVLPDDEIARLLVGEARPLSEGARKEVVSSRFSYFDDDLAVVSWNAALVVESAPEDTDVQYVLEFANAQLLELRYYDSLLDKELPRTYDEIAAARGRFHLIGRRFSNLLAILQARVADATEAVERIENSLKVTDDVFLARIYGAAMDIFRAATWRRGIDRKVSIVRDAYTMLNAEAQARRGEVMELIVIALIALEIMLALIRH</sequence>
<evidence type="ECO:0000313" key="2">
    <source>
        <dbReference type="Proteomes" id="UP000316292"/>
    </source>
</evidence>
<accession>A0A538S7R4</accession>
<gene>
    <name evidence="1" type="ORF">E6K71_09935</name>
</gene>
<comment type="caution">
    <text evidence="1">The sequence shown here is derived from an EMBL/GenBank/DDBJ whole genome shotgun (WGS) entry which is preliminary data.</text>
</comment>
<evidence type="ECO:0000313" key="1">
    <source>
        <dbReference type="EMBL" id="TMQ47429.1"/>
    </source>
</evidence>
<evidence type="ECO:0008006" key="3">
    <source>
        <dbReference type="Google" id="ProtNLM"/>
    </source>
</evidence>
<reference evidence="1 2" key="1">
    <citation type="journal article" date="2019" name="Nat. Microbiol.">
        <title>Mediterranean grassland soil C-N compound turnover is dependent on rainfall and depth, and is mediated by genomically divergent microorganisms.</title>
        <authorList>
            <person name="Diamond S."/>
            <person name="Andeer P.F."/>
            <person name="Li Z."/>
            <person name="Crits-Christoph A."/>
            <person name="Burstein D."/>
            <person name="Anantharaman K."/>
            <person name="Lane K.R."/>
            <person name="Thomas B.C."/>
            <person name="Pan C."/>
            <person name="Northen T.R."/>
            <person name="Banfield J.F."/>
        </authorList>
    </citation>
    <scope>NUCLEOTIDE SEQUENCE [LARGE SCALE GENOMIC DNA]</scope>
    <source>
        <strain evidence="1">WS_1</strain>
    </source>
</reference>
<dbReference type="AlphaFoldDB" id="A0A538S7R4"/>
<name>A0A538S7R4_UNCEI</name>
<dbReference type="Proteomes" id="UP000316292">
    <property type="component" value="Unassembled WGS sequence"/>
</dbReference>
<dbReference type="EMBL" id="VBOR01000111">
    <property type="protein sequence ID" value="TMQ47429.1"/>
    <property type="molecule type" value="Genomic_DNA"/>
</dbReference>
<organism evidence="1 2">
    <name type="scientific">Eiseniibacteriota bacterium</name>
    <dbReference type="NCBI Taxonomy" id="2212470"/>
    <lineage>
        <taxon>Bacteria</taxon>
        <taxon>Candidatus Eiseniibacteriota</taxon>
    </lineage>
</organism>
<proteinExistence type="predicted"/>
<protein>
    <recommendedName>
        <fullName evidence="3">DUF155 domain-containing protein</fullName>
    </recommendedName>
</protein>